<dbReference type="Pfam" id="PF05997">
    <property type="entry name" value="Nop52"/>
    <property type="match status" value="1"/>
</dbReference>
<sequence length="145" mass="17507">MDSELSEIEIVFAQKLASGEPITRRRAFRTLRDWIRTESANRGFSFFAKFDYKAMLHLTKGLHYAMWMQDKMLWQEQLADNIASLINLFQREWESVSFIKCMLITLSNEWPRIDRWRMDKFLMVSLSLCALIIWRKCNFINDRKR</sequence>
<accession>A0A3P7FZ70</accession>
<dbReference type="PANTHER" id="PTHR13026">
    <property type="entry name" value="NNP-1 PROTEIN NOVEL NUCLEAR PROTEIN 1 NOP52"/>
    <property type="match status" value="1"/>
</dbReference>
<evidence type="ECO:0000256" key="2">
    <source>
        <dbReference type="ARBA" id="ARBA00006374"/>
    </source>
</evidence>
<dbReference type="InParanoid" id="A0A3P7FZ70"/>
<comment type="similarity">
    <text evidence="2">Belongs to the RRP1 family.</text>
</comment>
<name>A0A3P7FZ70_WUCBA</name>
<evidence type="ECO:0000256" key="3">
    <source>
        <dbReference type="ARBA" id="ARBA00022552"/>
    </source>
</evidence>
<dbReference type="Proteomes" id="UP000270924">
    <property type="component" value="Unassembled WGS sequence"/>
</dbReference>
<protein>
    <submittedName>
        <fullName evidence="5">Uncharacterized protein</fullName>
    </submittedName>
</protein>
<keyword evidence="6" id="KW-1185">Reference proteome</keyword>
<dbReference type="GO" id="GO:0030688">
    <property type="term" value="C:preribosome, small subunit precursor"/>
    <property type="evidence" value="ECO:0007669"/>
    <property type="project" value="InterPro"/>
</dbReference>
<dbReference type="GO" id="GO:0005634">
    <property type="term" value="C:nucleus"/>
    <property type="evidence" value="ECO:0007669"/>
    <property type="project" value="UniProtKB-SubCell"/>
</dbReference>
<evidence type="ECO:0000256" key="1">
    <source>
        <dbReference type="ARBA" id="ARBA00004123"/>
    </source>
</evidence>
<dbReference type="GO" id="GO:0006364">
    <property type="term" value="P:rRNA processing"/>
    <property type="evidence" value="ECO:0007669"/>
    <property type="project" value="UniProtKB-KW"/>
</dbReference>
<evidence type="ECO:0000313" key="6">
    <source>
        <dbReference type="Proteomes" id="UP000270924"/>
    </source>
</evidence>
<reference evidence="5 6" key="1">
    <citation type="submission" date="2018-11" db="EMBL/GenBank/DDBJ databases">
        <authorList>
            <consortium name="Pathogen Informatics"/>
        </authorList>
    </citation>
    <scope>NUCLEOTIDE SEQUENCE [LARGE SCALE GENOMIC DNA]</scope>
</reference>
<dbReference type="OMA" id="LHATWET"/>
<dbReference type="InterPro" id="IPR010301">
    <property type="entry name" value="RRP1"/>
</dbReference>
<dbReference type="EMBL" id="UYWW01008521">
    <property type="protein sequence ID" value="VDM15838.1"/>
    <property type="molecule type" value="Genomic_DNA"/>
</dbReference>
<comment type="subcellular location">
    <subcellularLocation>
        <location evidence="1">Nucleus</location>
    </subcellularLocation>
</comment>
<proteinExistence type="inferred from homology"/>
<keyword evidence="3" id="KW-0698">rRNA processing</keyword>
<gene>
    <name evidence="5" type="ORF">WBA_LOCUS9125</name>
</gene>
<dbReference type="PANTHER" id="PTHR13026:SF0">
    <property type="entry name" value="RIBOSOMAL RNA PROCESSING 1B"/>
    <property type="match status" value="1"/>
</dbReference>
<evidence type="ECO:0000256" key="4">
    <source>
        <dbReference type="ARBA" id="ARBA00023242"/>
    </source>
</evidence>
<keyword evidence="4" id="KW-0539">Nucleus</keyword>
<organism evidence="5 6">
    <name type="scientific">Wuchereria bancrofti</name>
    <dbReference type="NCBI Taxonomy" id="6293"/>
    <lineage>
        <taxon>Eukaryota</taxon>
        <taxon>Metazoa</taxon>
        <taxon>Ecdysozoa</taxon>
        <taxon>Nematoda</taxon>
        <taxon>Chromadorea</taxon>
        <taxon>Rhabditida</taxon>
        <taxon>Spirurina</taxon>
        <taxon>Spiruromorpha</taxon>
        <taxon>Filarioidea</taxon>
        <taxon>Onchocercidae</taxon>
        <taxon>Wuchereria</taxon>
    </lineage>
</organism>
<dbReference type="AlphaFoldDB" id="A0A3P7FZ70"/>
<dbReference type="OrthoDB" id="2019504at2759"/>
<evidence type="ECO:0000313" key="5">
    <source>
        <dbReference type="EMBL" id="VDM15838.1"/>
    </source>
</evidence>